<keyword evidence="1" id="KW-0812">Transmembrane</keyword>
<organism evidence="2 3">
    <name type="scientific">Mesorhizobium australicum</name>
    <dbReference type="NCBI Taxonomy" id="536018"/>
    <lineage>
        <taxon>Bacteria</taxon>
        <taxon>Pseudomonadati</taxon>
        <taxon>Pseudomonadota</taxon>
        <taxon>Alphaproteobacteria</taxon>
        <taxon>Hyphomicrobiales</taxon>
        <taxon>Phyllobacteriaceae</taxon>
        <taxon>Mesorhizobium</taxon>
    </lineage>
</organism>
<gene>
    <name evidence="2" type="ORF">SAMN02982922_5758</name>
</gene>
<dbReference type="Proteomes" id="UP000193083">
    <property type="component" value="Unassembled WGS sequence"/>
</dbReference>
<reference evidence="2 3" key="1">
    <citation type="submission" date="2017-04" db="EMBL/GenBank/DDBJ databases">
        <authorList>
            <person name="Afonso C.L."/>
            <person name="Miller P.J."/>
            <person name="Scott M.A."/>
            <person name="Spackman E."/>
            <person name="Goraichik I."/>
            <person name="Dimitrov K.M."/>
            <person name="Suarez D.L."/>
            <person name="Swayne D.E."/>
        </authorList>
    </citation>
    <scope>NUCLEOTIDE SEQUENCE [LARGE SCALE GENOMIC DNA]</scope>
    <source>
        <strain evidence="2 3">B5P</strain>
    </source>
</reference>
<keyword evidence="1" id="KW-0472">Membrane</keyword>
<keyword evidence="1" id="KW-1133">Transmembrane helix</keyword>
<evidence type="ECO:0000313" key="2">
    <source>
        <dbReference type="EMBL" id="SMH57343.1"/>
    </source>
</evidence>
<protein>
    <submittedName>
        <fullName evidence="2">Uncharacterized protein</fullName>
    </submittedName>
</protein>
<sequence length="240" mass="26861">MDWDEIIDRQLSGLKRILAMLVAIASVGAGGTTLRRRAYYGVLRLLRPAESAARRLVIIAARDLVVALPPRRPARPRPKRRSIYVRPGGTGVVVPYGTPMPDARPPSQTPGFRLFDPPYRIVLRRSPPRTSVPRIAFFGWDGPSRSPGPAPRSDTVDTTRLNLRIAALGRVLHDLPSQALRFARWKARRAAGRVPWRWPLRRGSIPGMSRARVMRRDGEMGEILDDTDYFAKMVLSADTS</sequence>
<dbReference type="EMBL" id="FXBL01000004">
    <property type="protein sequence ID" value="SMH57343.1"/>
    <property type="molecule type" value="Genomic_DNA"/>
</dbReference>
<keyword evidence="3" id="KW-1185">Reference proteome</keyword>
<dbReference type="OrthoDB" id="8101535at2"/>
<dbReference type="RefSeq" id="WP_085467313.1">
    <property type="nucleotide sequence ID" value="NZ_FXBL01000004.1"/>
</dbReference>
<feature type="transmembrane region" description="Helical" evidence="1">
    <location>
        <begin position="17"/>
        <end position="34"/>
    </location>
</feature>
<proteinExistence type="predicted"/>
<evidence type="ECO:0000256" key="1">
    <source>
        <dbReference type="SAM" id="Phobius"/>
    </source>
</evidence>
<name>A0A1X7Q0L3_9HYPH</name>
<evidence type="ECO:0000313" key="3">
    <source>
        <dbReference type="Proteomes" id="UP000193083"/>
    </source>
</evidence>
<dbReference type="AlphaFoldDB" id="A0A1X7Q0L3"/>
<accession>A0A1X7Q0L3</accession>